<dbReference type="EMBL" id="CP000822">
    <property type="protein sequence ID" value="ABV15703.1"/>
    <property type="molecule type" value="Genomic_DNA"/>
</dbReference>
<dbReference type="STRING" id="290338.CKO_04653"/>
<keyword evidence="2" id="KW-1185">Reference proteome</keyword>
<dbReference type="AlphaFoldDB" id="A8AQE0"/>
<name>A8AQE0_CITK8</name>
<dbReference type="Proteomes" id="UP000008148">
    <property type="component" value="Chromosome"/>
</dbReference>
<dbReference type="HOGENOM" id="CLU_3231468_0_0_6"/>
<sequence length="43" mass="4977">MTNCKSRMALRLSGLHNFYRSPVLKRLMATQARLIRPTTVTNE</sequence>
<evidence type="ECO:0000313" key="2">
    <source>
        <dbReference type="Proteomes" id="UP000008148"/>
    </source>
</evidence>
<proteinExistence type="predicted"/>
<protein>
    <submittedName>
        <fullName evidence="1">Uncharacterized protein</fullName>
    </submittedName>
</protein>
<reference evidence="1 2" key="1">
    <citation type="submission" date="2007-08" db="EMBL/GenBank/DDBJ databases">
        <authorList>
            <consortium name="The Citrobacter koseri Genome Sequencing Project"/>
            <person name="McClelland M."/>
            <person name="Sanderson E.K."/>
            <person name="Porwollik S."/>
            <person name="Spieth J."/>
            <person name="Clifton W.S."/>
            <person name="Latreille P."/>
            <person name="Courtney L."/>
            <person name="Wang C."/>
            <person name="Pepin K."/>
            <person name="Bhonagiri V."/>
            <person name="Nash W."/>
            <person name="Johnson M."/>
            <person name="Thiruvilangam P."/>
            <person name="Wilson R."/>
        </authorList>
    </citation>
    <scope>NUCLEOTIDE SEQUENCE [LARGE SCALE GENOMIC DNA]</scope>
    <source>
        <strain evidence="2">ATCC BAA-895 / CDC 4225-83 / SGSC4696</strain>
    </source>
</reference>
<organism evidence="1 2">
    <name type="scientific">Citrobacter koseri (strain ATCC BAA-895 / CDC 4225-83 / SGSC4696)</name>
    <dbReference type="NCBI Taxonomy" id="290338"/>
    <lineage>
        <taxon>Bacteria</taxon>
        <taxon>Pseudomonadati</taxon>
        <taxon>Pseudomonadota</taxon>
        <taxon>Gammaproteobacteria</taxon>
        <taxon>Enterobacterales</taxon>
        <taxon>Enterobacteriaceae</taxon>
        <taxon>Citrobacter</taxon>
    </lineage>
</organism>
<dbReference type="KEGG" id="cko:CKO_04653"/>
<gene>
    <name evidence="1" type="ordered locus">CKO_04653</name>
</gene>
<evidence type="ECO:0000313" key="1">
    <source>
        <dbReference type="EMBL" id="ABV15703.1"/>
    </source>
</evidence>
<accession>A8AQE0</accession>